<protein>
    <recommendedName>
        <fullName evidence="3">ABC transporter permease</fullName>
    </recommendedName>
</protein>
<evidence type="ECO:0008006" key="3">
    <source>
        <dbReference type="Google" id="ProtNLM"/>
    </source>
</evidence>
<dbReference type="EMBL" id="JAOQIO010000045">
    <property type="protein sequence ID" value="MCU6793358.1"/>
    <property type="molecule type" value="Genomic_DNA"/>
</dbReference>
<evidence type="ECO:0000313" key="1">
    <source>
        <dbReference type="EMBL" id="MCU6793358.1"/>
    </source>
</evidence>
<sequence length="41" mass="4755">MNQTTAQLLLPLRSRLLWSGESERRILPLVLYIFLAITLLT</sequence>
<keyword evidence="2" id="KW-1185">Reference proteome</keyword>
<proteinExistence type="predicted"/>
<gene>
    <name evidence="1" type="ORF">OB236_14710</name>
</gene>
<reference evidence="1 2" key="1">
    <citation type="submission" date="2022-09" db="EMBL/GenBank/DDBJ databases">
        <authorList>
            <person name="Han X.L."/>
            <person name="Wang Q."/>
            <person name="Lu T."/>
        </authorList>
    </citation>
    <scope>NUCLEOTIDE SEQUENCE [LARGE SCALE GENOMIC DNA]</scope>
    <source>
        <strain evidence="1 2">WQ 127069</strain>
    </source>
</reference>
<name>A0ABT2UFE1_9BACL</name>
<organism evidence="1 2">
    <name type="scientific">Paenibacillus baimaensis</name>
    <dbReference type="NCBI Taxonomy" id="2982185"/>
    <lineage>
        <taxon>Bacteria</taxon>
        <taxon>Bacillati</taxon>
        <taxon>Bacillota</taxon>
        <taxon>Bacilli</taxon>
        <taxon>Bacillales</taxon>
        <taxon>Paenibacillaceae</taxon>
        <taxon>Paenibacillus</taxon>
    </lineage>
</organism>
<comment type="caution">
    <text evidence="1">The sequence shown here is derived from an EMBL/GenBank/DDBJ whole genome shotgun (WGS) entry which is preliminary data.</text>
</comment>
<evidence type="ECO:0000313" key="2">
    <source>
        <dbReference type="Proteomes" id="UP001652445"/>
    </source>
</evidence>
<accession>A0ABT2UFE1</accession>
<dbReference type="Proteomes" id="UP001652445">
    <property type="component" value="Unassembled WGS sequence"/>
</dbReference>